<evidence type="ECO:0000256" key="2">
    <source>
        <dbReference type="ARBA" id="ARBA00022741"/>
    </source>
</evidence>
<comment type="function">
    <text evidence="5">Catalyzes the phosphorylation of the 3'-hydroxyl group of dephosphocoenzyme A to form coenzyme A.</text>
</comment>
<dbReference type="AlphaFoldDB" id="A0AAE3SNP0"/>
<keyword evidence="4 5" id="KW-0173">Coenzyme A biosynthesis</keyword>
<accession>A0AAE3SNP0</accession>
<evidence type="ECO:0000313" key="7">
    <source>
        <dbReference type="EMBL" id="MCX2719386.1"/>
    </source>
</evidence>
<dbReference type="GO" id="GO:0004140">
    <property type="term" value="F:dephospho-CoA kinase activity"/>
    <property type="evidence" value="ECO:0007669"/>
    <property type="project" value="UniProtKB-UniRule"/>
</dbReference>
<keyword evidence="5 7" id="KW-0808">Transferase</keyword>
<dbReference type="InterPro" id="IPR001977">
    <property type="entry name" value="Depp_CoAkinase"/>
</dbReference>
<dbReference type="GO" id="GO:0015937">
    <property type="term" value="P:coenzyme A biosynthetic process"/>
    <property type="evidence" value="ECO:0007669"/>
    <property type="project" value="UniProtKB-UniRule"/>
</dbReference>
<evidence type="ECO:0000256" key="4">
    <source>
        <dbReference type="ARBA" id="ARBA00022993"/>
    </source>
</evidence>
<keyword evidence="5" id="KW-0963">Cytoplasm</keyword>
<dbReference type="Gene3D" id="3.40.50.300">
    <property type="entry name" value="P-loop containing nucleotide triphosphate hydrolases"/>
    <property type="match status" value="1"/>
</dbReference>
<comment type="caution">
    <text evidence="7">The sequence shown here is derived from an EMBL/GenBank/DDBJ whole genome shotgun (WGS) entry which is preliminary data.</text>
</comment>
<feature type="binding site" evidence="5">
    <location>
        <begin position="11"/>
        <end position="16"/>
    </location>
    <ligand>
        <name>ATP</name>
        <dbReference type="ChEBI" id="CHEBI:30616"/>
    </ligand>
</feature>
<reference evidence="7" key="1">
    <citation type="submission" date="2022-11" db="EMBL/GenBank/DDBJ databases">
        <title>The characterization of three novel Bacteroidetes species and genomic analysis of their roles in tidal elemental geochemical cycles.</title>
        <authorList>
            <person name="Ma K.-J."/>
        </authorList>
    </citation>
    <scope>NUCLEOTIDE SEQUENCE</scope>
    <source>
        <strain evidence="7">M415</strain>
    </source>
</reference>
<dbReference type="PANTHER" id="PTHR10695:SF46">
    <property type="entry name" value="BIFUNCTIONAL COENZYME A SYNTHASE-RELATED"/>
    <property type="match status" value="1"/>
</dbReference>
<dbReference type="NCBIfam" id="TIGR00152">
    <property type="entry name" value="dephospho-CoA kinase"/>
    <property type="match status" value="1"/>
</dbReference>
<dbReference type="HAMAP" id="MF_00376">
    <property type="entry name" value="Dephospho_CoA_kinase"/>
    <property type="match status" value="1"/>
</dbReference>
<comment type="catalytic activity">
    <reaction evidence="5">
        <text>3'-dephospho-CoA + ATP = ADP + CoA + H(+)</text>
        <dbReference type="Rhea" id="RHEA:18245"/>
        <dbReference type="ChEBI" id="CHEBI:15378"/>
        <dbReference type="ChEBI" id="CHEBI:30616"/>
        <dbReference type="ChEBI" id="CHEBI:57287"/>
        <dbReference type="ChEBI" id="CHEBI:57328"/>
        <dbReference type="ChEBI" id="CHEBI:456216"/>
        <dbReference type="EC" id="2.7.1.24"/>
    </reaction>
</comment>
<keyword evidence="2 5" id="KW-0547">Nucleotide-binding</keyword>
<dbReference type="CDD" id="cd02022">
    <property type="entry name" value="DPCK"/>
    <property type="match status" value="1"/>
</dbReference>
<comment type="pathway">
    <text evidence="5">Cofactor biosynthesis; coenzyme A biosynthesis; CoA from (R)-pantothenate: step 5/5.</text>
</comment>
<evidence type="ECO:0000256" key="1">
    <source>
        <dbReference type="ARBA" id="ARBA00009018"/>
    </source>
</evidence>
<dbReference type="InterPro" id="IPR027417">
    <property type="entry name" value="P-loop_NTPase"/>
</dbReference>
<gene>
    <name evidence="5 7" type="primary">coaE</name>
    <name evidence="7" type="ORF">OO016_07225</name>
</gene>
<organism evidence="7 8">
    <name type="scientific">Lentiprolixibacter aurantiacus</name>
    <dbReference type="NCBI Taxonomy" id="2993939"/>
    <lineage>
        <taxon>Bacteria</taxon>
        <taxon>Pseudomonadati</taxon>
        <taxon>Bacteroidota</taxon>
        <taxon>Flavobacteriia</taxon>
        <taxon>Flavobacteriales</taxon>
        <taxon>Flavobacteriaceae</taxon>
        <taxon>Lentiprolixibacter</taxon>
    </lineage>
</organism>
<name>A0AAE3SNP0_9FLAO</name>
<dbReference type="RefSeq" id="WP_266012023.1">
    <property type="nucleotide sequence ID" value="NZ_JAPFQP010000002.1"/>
</dbReference>
<dbReference type="EMBL" id="JAPFQP010000002">
    <property type="protein sequence ID" value="MCX2719386.1"/>
    <property type="molecule type" value="Genomic_DNA"/>
</dbReference>
<protein>
    <recommendedName>
        <fullName evidence="5 6">Dephospho-CoA kinase</fullName>
        <ecNumber evidence="5 6">2.7.1.24</ecNumber>
    </recommendedName>
    <alternativeName>
        <fullName evidence="5">Dephosphocoenzyme A kinase</fullName>
    </alternativeName>
</protein>
<comment type="subcellular location">
    <subcellularLocation>
        <location evidence="5">Cytoplasm</location>
    </subcellularLocation>
</comment>
<evidence type="ECO:0000256" key="3">
    <source>
        <dbReference type="ARBA" id="ARBA00022840"/>
    </source>
</evidence>
<dbReference type="PANTHER" id="PTHR10695">
    <property type="entry name" value="DEPHOSPHO-COA KINASE-RELATED"/>
    <property type="match status" value="1"/>
</dbReference>
<evidence type="ECO:0000313" key="8">
    <source>
        <dbReference type="Proteomes" id="UP001207116"/>
    </source>
</evidence>
<proteinExistence type="inferred from homology"/>
<comment type="similarity">
    <text evidence="1 5">Belongs to the CoaE family.</text>
</comment>
<keyword evidence="5 7" id="KW-0418">Kinase</keyword>
<keyword evidence="8" id="KW-1185">Reference proteome</keyword>
<sequence>MKIVGLTGGIGSGKTTVSRMFEALGVPVYNSDKRAKELMVTSKKLRVQIIDLLGEEAYKNGQLQRNFIAERVFALPELLQKLNALVHPAVKEDFKQWASQQDFPYVIQEAAILIENGSHEAFDKMILVTAPLEERIARILKRDSSSREAILERMQHQWEDSKKAQFADFVIENLELTKTQEKVAAIHAELLEL</sequence>
<evidence type="ECO:0000256" key="5">
    <source>
        <dbReference type="HAMAP-Rule" id="MF_00376"/>
    </source>
</evidence>
<evidence type="ECO:0000256" key="6">
    <source>
        <dbReference type="NCBIfam" id="TIGR00152"/>
    </source>
</evidence>
<keyword evidence="3 5" id="KW-0067">ATP-binding</keyword>
<dbReference type="SUPFAM" id="SSF52540">
    <property type="entry name" value="P-loop containing nucleoside triphosphate hydrolases"/>
    <property type="match status" value="1"/>
</dbReference>
<dbReference type="EC" id="2.7.1.24" evidence="5 6"/>
<dbReference type="GO" id="GO:0005524">
    <property type="term" value="F:ATP binding"/>
    <property type="evidence" value="ECO:0007669"/>
    <property type="project" value="UniProtKB-UniRule"/>
</dbReference>
<dbReference type="PROSITE" id="PS51219">
    <property type="entry name" value="DPCK"/>
    <property type="match status" value="1"/>
</dbReference>
<dbReference type="GO" id="GO:0005737">
    <property type="term" value="C:cytoplasm"/>
    <property type="evidence" value="ECO:0007669"/>
    <property type="project" value="UniProtKB-SubCell"/>
</dbReference>
<dbReference type="Pfam" id="PF01121">
    <property type="entry name" value="CoaE"/>
    <property type="match status" value="1"/>
</dbReference>
<dbReference type="Proteomes" id="UP001207116">
    <property type="component" value="Unassembled WGS sequence"/>
</dbReference>